<comment type="caution">
    <text evidence="7">The sequence shown here is derived from an EMBL/GenBank/DDBJ whole genome shotgun (WGS) entry which is preliminary data.</text>
</comment>
<feature type="region of interest" description="Disordered" evidence="5">
    <location>
        <begin position="527"/>
        <end position="576"/>
    </location>
</feature>
<reference evidence="7" key="1">
    <citation type="journal article" date="2021" name="Mol. Ecol. Resour.">
        <title>Apolygus lucorum genome provides insights into omnivorousness and mesophyll feeding.</title>
        <authorList>
            <person name="Liu Y."/>
            <person name="Liu H."/>
            <person name="Wang H."/>
            <person name="Huang T."/>
            <person name="Liu B."/>
            <person name="Yang B."/>
            <person name="Yin L."/>
            <person name="Li B."/>
            <person name="Zhang Y."/>
            <person name="Zhang S."/>
            <person name="Jiang F."/>
            <person name="Zhang X."/>
            <person name="Ren Y."/>
            <person name="Wang B."/>
            <person name="Wang S."/>
            <person name="Lu Y."/>
            <person name="Wu K."/>
            <person name="Fan W."/>
            <person name="Wang G."/>
        </authorList>
    </citation>
    <scope>NUCLEOTIDE SEQUENCE</scope>
    <source>
        <strain evidence="7">12Hb</strain>
    </source>
</reference>
<feature type="compositionally biased region" description="Low complexity" evidence="5">
    <location>
        <begin position="557"/>
        <end position="573"/>
    </location>
</feature>
<feature type="compositionally biased region" description="Low complexity" evidence="5">
    <location>
        <begin position="716"/>
        <end position="745"/>
    </location>
</feature>
<feature type="compositionally biased region" description="Low complexity" evidence="5">
    <location>
        <begin position="1268"/>
        <end position="1292"/>
    </location>
</feature>
<keyword evidence="3" id="KW-0862">Zinc</keyword>
<protein>
    <recommendedName>
        <fullName evidence="6">BED-type domain-containing protein</fullName>
    </recommendedName>
</protein>
<dbReference type="OrthoDB" id="6621248at2759"/>
<feature type="compositionally biased region" description="Acidic residues" evidence="5">
    <location>
        <begin position="148"/>
        <end position="157"/>
    </location>
</feature>
<feature type="domain" description="BED-type" evidence="6">
    <location>
        <begin position="76"/>
        <end position="127"/>
    </location>
</feature>
<sequence length="1450" mass="154321">MSETKTPMKRKRSLMWQYFDAIDAFYAICKICGGKVAFRSTTSNLKRHMTAKHPNVIMDEKTRRKWRAMKDEGKDRRSSKVWQLFTRIGSEGLAKCELCGHMLSYKSSTTNLAKHIERKHTGAFQAIGSTDEDPRESLKEFITLENPDGVDDEGEGEDGLRDGDSEWTPPKKLIRKSAPPPKKVKPELISSNGVDYLIYTHDQPPQRTPQPQVVTKVAALPQRPPQATTSRTAPPPEEDEFSCFARFLSKRIRALKDPYWQSCAINEINSALHKVEMRRYEPPRVPLGSDFSVQTDPLADHVSHVISHVDPHHVEQRIVEEIVEDVVVGFYKIFTEKLSSDMLFRALLVVLAASESLSVPSKSFLHHVDFPGKIEVDGNKTEHVSNGDVAIDATSSAAISAAGSPALTITTAKSSPKQDVDTIIPSSRQIRSIESAPEPLNSSQASSVGDGVISTEPAEVDAPSKSTNSDGLSKERLIRSILEQADMSVDADKQSTNPAKCQCPSAECSGKVSFTAKTLAKCRLMDSTKDTAPTSAKSVSKEGSVDTIEPSSRQIRSIADSASEPPSSSQASSVGDGVISTAPAEVDAPSKSTNSDSLTKERLARSLLEQAGLSVDADQQPTVAAKCQVPFGRMLWRNVLSKERLIRSILEQVNSSVDADKLLTSPTKDADVVNSTVVPTVAPKVDLKPSLPEANVGTSNDESTDKSPASNETESAKASSVVSSDAAASGNSSSNNTTSNNDSNGFQGDPASTETEPPVETEESHIMIIKPRPVRSVQDFAPNQPTIEPNSSKPSDVPSVLKSSSLGNSSEVNQTRPKRSPQMYEHATEEVVVEESTTIKMANDTPEGFMADQTLLERSRRLYVRSVDSKLEESDSTENKTKPVSESVVPTEKQEQGVKRIRRHEVGNNNEGSAIHQQPLSAPDKASKTTNGQADTAQAPASADTPHSPDKSPSNGSINELPEVTLPADESYSTDRELTGTKYVRSKRDSAEPLESNKAANLSTGEKPVKEAADSTGVSKQAQPSLSSKPSMEHTASKRSANTENATSSSGGNATNSSVAPNSGEKPQKESADSNGVSKQAQPSQSSKASMENPASKRSVNTGNATSSSGGNATNSSIASNSGEKPVKEAADSTGVSKQAQPSQSSKASMENPASKRSVNTGNATSSSGGNTTNSSIASNSGERPLKEAGVSKLALPSQSSKASMENPASKRSVNTGNATSSSGGNATNSSVASNSGEKPLKEAGVSKLALPSQSSKASMENPASKRSVNTGNATSSSGGNATNSSVASNSGKLPANTSQMAVNSSNTTKMADSKGATDPTSTGKAGKVHHGPEITHRKFIHLDSETTSSRNEGKIKRKEQASKEQENRRLGDYEDRSSRDEPGIGGPLDIRTMGGNQLNIDPVDVDYDSHKVKPMEQRSPIVKSGSPLHPPAALTSLFLAALLLLTFTS</sequence>
<feature type="compositionally biased region" description="Low complexity" evidence="5">
    <location>
        <begin position="1137"/>
        <end position="1149"/>
    </location>
</feature>
<accession>A0A8S9WQI3</accession>
<feature type="compositionally biased region" description="Low complexity" evidence="5">
    <location>
        <begin position="1101"/>
        <end position="1123"/>
    </location>
</feature>
<feature type="compositionally biased region" description="Polar residues" evidence="5">
    <location>
        <begin position="1296"/>
        <end position="1311"/>
    </location>
</feature>
<feature type="region of interest" description="Disordered" evidence="5">
    <location>
        <begin position="684"/>
        <end position="1397"/>
    </location>
</feature>
<feature type="compositionally biased region" description="Polar residues" evidence="5">
    <location>
        <begin position="781"/>
        <end position="794"/>
    </location>
</feature>
<dbReference type="EMBL" id="WIXP02000017">
    <property type="protein sequence ID" value="KAF6197675.1"/>
    <property type="molecule type" value="Genomic_DNA"/>
</dbReference>
<feature type="compositionally biased region" description="Basic and acidic residues" evidence="5">
    <location>
        <begin position="1352"/>
        <end position="1383"/>
    </location>
</feature>
<name>A0A8S9WQI3_APOLU</name>
<evidence type="ECO:0000256" key="5">
    <source>
        <dbReference type="SAM" id="MobiDB-lite"/>
    </source>
</evidence>
<dbReference type="InterPro" id="IPR003656">
    <property type="entry name" value="Znf_BED"/>
</dbReference>
<dbReference type="SMART" id="SM00614">
    <property type="entry name" value="ZnF_BED"/>
    <property type="match status" value="2"/>
</dbReference>
<keyword evidence="2 4" id="KW-0863">Zinc-finger</keyword>
<keyword evidence="1" id="KW-0479">Metal-binding</keyword>
<dbReference type="InterPro" id="IPR036236">
    <property type="entry name" value="Znf_C2H2_sf"/>
</dbReference>
<dbReference type="GO" id="GO:0008270">
    <property type="term" value="F:zinc ion binding"/>
    <property type="evidence" value="ECO:0007669"/>
    <property type="project" value="UniProtKB-KW"/>
</dbReference>
<feature type="compositionally biased region" description="Low complexity" evidence="5">
    <location>
        <begin position="1160"/>
        <end position="1182"/>
    </location>
</feature>
<evidence type="ECO:0000256" key="4">
    <source>
        <dbReference type="PROSITE-ProRule" id="PRU00027"/>
    </source>
</evidence>
<feature type="compositionally biased region" description="Basic and acidic residues" evidence="5">
    <location>
        <begin position="1331"/>
        <end position="1345"/>
    </location>
</feature>
<feature type="region of interest" description="Disordered" evidence="5">
    <location>
        <begin position="431"/>
        <end position="475"/>
    </location>
</feature>
<feature type="compositionally biased region" description="Basic and acidic residues" evidence="5">
    <location>
        <begin position="867"/>
        <end position="883"/>
    </location>
</feature>
<evidence type="ECO:0000259" key="6">
    <source>
        <dbReference type="PROSITE" id="PS50808"/>
    </source>
</evidence>
<proteinExistence type="predicted"/>
<feature type="compositionally biased region" description="Polar residues" evidence="5">
    <location>
        <begin position="1016"/>
        <end position="1030"/>
    </location>
</feature>
<dbReference type="Proteomes" id="UP000466442">
    <property type="component" value="Unassembled WGS sequence"/>
</dbReference>
<feature type="compositionally biased region" description="Low complexity" evidence="5">
    <location>
        <begin position="799"/>
        <end position="813"/>
    </location>
</feature>
<evidence type="ECO:0000256" key="1">
    <source>
        <dbReference type="ARBA" id="ARBA00022723"/>
    </source>
</evidence>
<evidence type="ECO:0000256" key="3">
    <source>
        <dbReference type="ARBA" id="ARBA00022833"/>
    </source>
</evidence>
<feature type="domain" description="BED-type" evidence="6">
    <location>
        <begin position="10"/>
        <end position="60"/>
    </location>
</feature>
<gene>
    <name evidence="7" type="ORF">GE061_008641</name>
</gene>
<feature type="compositionally biased region" description="Low complexity" evidence="5">
    <location>
        <begin position="1045"/>
        <end position="1058"/>
    </location>
</feature>
<evidence type="ECO:0000313" key="7">
    <source>
        <dbReference type="EMBL" id="KAF6197675.1"/>
    </source>
</evidence>
<keyword evidence="8" id="KW-1185">Reference proteome</keyword>
<evidence type="ECO:0000313" key="8">
    <source>
        <dbReference type="Proteomes" id="UP000466442"/>
    </source>
</evidence>
<dbReference type="SUPFAM" id="SSF57667">
    <property type="entry name" value="beta-beta-alpha zinc fingers"/>
    <property type="match status" value="2"/>
</dbReference>
<organism evidence="7 8">
    <name type="scientific">Apolygus lucorum</name>
    <name type="common">Small green plant bug</name>
    <name type="synonym">Lygocoris lucorum</name>
    <dbReference type="NCBI Taxonomy" id="248454"/>
    <lineage>
        <taxon>Eukaryota</taxon>
        <taxon>Metazoa</taxon>
        <taxon>Ecdysozoa</taxon>
        <taxon>Arthropoda</taxon>
        <taxon>Hexapoda</taxon>
        <taxon>Insecta</taxon>
        <taxon>Pterygota</taxon>
        <taxon>Neoptera</taxon>
        <taxon>Paraneoptera</taxon>
        <taxon>Hemiptera</taxon>
        <taxon>Heteroptera</taxon>
        <taxon>Panheteroptera</taxon>
        <taxon>Cimicomorpha</taxon>
        <taxon>Miridae</taxon>
        <taxon>Mirini</taxon>
        <taxon>Apolygus</taxon>
    </lineage>
</organism>
<feature type="compositionally biased region" description="Polar residues" evidence="5">
    <location>
        <begin position="696"/>
        <end position="713"/>
    </location>
</feature>
<feature type="compositionally biased region" description="Polar residues" evidence="5">
    <location>
        <begin position="907"/>
        <end position="920"/>
    </location>
</feature>
<feature type="region of interest" description="Disordered" evidence="5">
    <location>
        <begin position="146"/>
        <end position="187"/>
    </location>
</feature>
<dbReference type="Gene3D" id="3.30.160.60">
    <property type="entry name" value="Classic Zinc Finger"/>
    <property type="match status" value="1"/>
</dbReference>
<feature type="compositionally biased region" description="Low complexity" evidence="5">
    <location>
        <begin position="1213"/>
        <end position="1237"/>
    </location>
</feature>
<dbReference type="GO" id="GO:0003677">
    <property type="term" value="F:DNA binding"/>
    <property type="evidence" value="ECO:0007669"/>
    <property type="project" value="InterPro"/>
</dbReference>
<dbReference type="PROSITE" id="PS50808">
    <property type="entry name" value="ZF_BED"/>
    <property type="match status" value="2"/>
</dbReference>
<feature type="compositionally biased region" description="Low complexity" evidence="5">
    <location>
        <begin position="1078"/>
        <end position="1090"/>
    </location>
</feature>
<evidence type="ECO:0000256" key="2">
    <source>
        <dbReference type="ARBA" id="ARBA00022771"/>
    </source>
</evidence>
<dbReference type="Pfam" id="PF02892">
    <property type="entry name" value="zf-BED"/>
    <property type="match status" value="2"/>
</dbReference>